<accession>A0AA35YSI3</accession>
<protein>
    <submittedName>
        <fullName evidence="3">Uncharacterized protein</fullName>
    </submittedName>
</protein>
<keyword evidence="1" id="KW-0175">Coiled coil</keyword>
<keyword evidence="4" id="KW-1185">Reference proteome</keyword>
<organism evidence="3 4">
    <name type="scientific">Lactuca saligna</name>
    <name type="common">Willowleaf lettuce</name>
    <dbReference type="NCBI Taxonomy" id="75948"/>
    <lineage>
        <taxon>Eukaryota</taxon>
        <taxon>Viridiplantae</taxon>
        <taxon>Streptophyta</taxon>
        <taxon>Embryophyta</taxon>
        <taxon>Tracheophyta</taxon>
        <taxon>Spermatophyta</taxon>
        <taxon>Magnoliopsida</taxon>
        <taxon>eudicotyledons</taxon>
        <taxon>Gunneridae</taxon>
        <taxon>Pentapetalae</taxon>
        <taxon>asterids</taxon>
        <taxon>campanulids</taxon>
        <taxon>Asterales</taxon>
        <taxon>Asteraceae</taxon>
        <taxon>Cichorioideae</taxon>
        <taxon>Cichorieae</taxon>
        <taxon>Lactucinae</taxon>
        <taxon>Lactuca</taxon>
    </lineage>
</organism>
<dbReference type="AlphaFoldDB" id="A0AA35YSI3"/>
<reference evidence="3" key="1">
    <citation type="submission" date="2023-04" db="EMBL/GenBank/DDBJ databases">
        <authorList>
            <person name="Vijverberg K."/>
            <person name="Xiong W."/>
            <person name="Schranz E."/>
        </authorList>
    </citation>
    <scope>NUCLEOTIDE SEQUENCE</scope>
</reference>
<sequence length="227" mass="25234">MQTSILVYEPVLLLLEGVGSAEGTAPNCNRVAVNHVDLSLESLNCFSNSERSFNANEAAVASCTQQKKIEELEAQLQEAEDIVKDLREELSAVEAELERFPRSKQVKHHVQVDNASIPEPLLPKDLPSIILRSKETELYRNGCNQRIQACEQTPPEIDDTKPELIVKEDEVVDKLHIAPSVEEKEVVKEMDLTAGNSCLTSPTSVKLLEENSDKDLIRTCNGESRIT</sequence>
<keyword evidence="2" id="KW-0732">Signal</keyword>
<evidence type="ECO:0000313" key="3">
    <source>
        <dbReference type="EMBL" id="CAI9279440.1"/>
    </source>
</evidence>
<feature type="chain" id="PRO_5041336064" evidence="2">
    <location>
        <begin position="22"/>
        <end position="227"/>
    </location>
</feature>
<gene>
    <name evidence="3" type="ORF">LSALG_LOCUS19240</name>
</gene>
<proteinExistence type="predicted"/>
<feature type="signal peptide" evidence="2">
    <location>
        <begin position="1"/>
        <end position="21"/>
    </location>
</feature>
<dbReference type="Proteomes" id="UP001177003">
    <property type="component" value="Chromosome 4"/>
</dbReference>
<feature type="coiled-coil region" evidence="1">
    <location>
        <begin position="69"/>
        <end position="96"/>
    </location>
</feature>
<dbReference type="PANTHER" id="PTHR34778:SF7">
    <property type="match status" value="1"/>
</dbReference>
<dbReference type="EMBL" id="OX465080">
    <property type="protein sequence ID" value="CAI9279440.1"/>
    <property type="molecule type" value="Genomic_DNA"/>
</dbReference>
<dbReference type="PANTHER" id="PTHR34778">
    <property type="entry name" value="OS02G0580700 PROTEIN"/>
    <property type="match status" value="1"/>
</dbReference>
<evidence type="ECO:0000313" key="4">
    <source>
        <dbReference type="Proteomes" id="UP001177003"/>
    </source>
</evidence>
<name>A0AA35YSI3_LACSI</name>
<evidence type="ECO:0000256" key="2">
    <source>
        <dbReference type="SAM" id="SignalP"/>
    </source>
</evidence>
<evidence type="ECO:0000256" key="1">
    <source>
        <dbReference type="SAM" id="Coils"/>
    </source>
</evidence>